<protein>
    <recommendedName>
        <fullName evidence="3">Reverse transcriptase domain-containing protein</fullName>
    </recommendedName>
</protein>
<proteinExistence type="predicted"/>
<dbReference type="PANTHER" id="PTHR33116">
    <property type="entry name" value="REVERSE TRANSCRIPTASE ZINC-BINDING DOMAIN-CONTAINING PROTEIN-RELATED-RELATED"/>
    <property type="match status" value="1"/>
</dbReference>
<evidence type="ECO:0008006" key="3">
    <source>
        <dbReference type="Google" id="ProtNLM"/>
    </source>
</evidence>
<reference evidence="2" key="1">
    <citation type="journal article" date="2014" name="Science">
        <title>Ancient hybridizations among the ancestral genomes of bread wheat.</title>
        <authorList>
            <consortium name="International Wheat Genome Sequencing Consortium,"/>
            <person name="Marcussen T."/>
            <person name="Sandve S.R."/>
            <person name="Heier L."/>
            <person name="Spannagl M."/>
            <person name="Pfeifer M."/>
            <person name="Jakobsen K.S."/>
            <person name="Wulff B.B."/>
            <person name="Steuernagel B."/>
            <person name="Mayer K.F."/>
            <person name="Olsen O.A."/>
        </authorList>
    </citation>
    <scope>NUCLEOTIDE SEQUENCE [LARGE SCALE GENOMIC DNA]</scope>
    <source>
        <strain evidence="2">cv. AL8/78</strain>
    </source>
</reference>
<keyword evidence="2" id="KW-1185">Reference proteome</keyword>
<dbReference type="AlphaFoldDB" id="A0A452ZUR8"/>
<accession>A0A452ZUR8</accession>
<dbReference type="EnsemblPlants" id="AET1Gv20925200.1">
    <property type="protein sequence ID" value="AET1Gv20925200.1"/>
    <property type="gene ID" value="AET1Gv20925200"/>
</dbReference>
<organism evidence="1 2">
    <name type="scientific">Aegilops tauschii subsp. strangulata</name>
    <name type="common">Goatgrass</name>
    <dbReference type="NCBI Taxonomy" id="200361"/>
    <lineage>
        <taxon>Eukaryota</taxon>
        <taxon>Viridiplantae</taxon>
        <taxon>Streptophyta</taxon>
        <taxon>Embryophyta</taxon>
        <taxon>Tracheophyta</taxon>
        <taxon>Spermatophyta</taxon>
        <taxon>Magnoliopsida</taxon>
        <taxon>Liliopsida</taxon>
        <taxon>Poales</taxon>
        <taxon>Poaceae</taxon>
        <taxon>BOP clade</taxon>
        <taxon>Pooideae</taxon>
        <taxon>Triticodae</taxon>
        <taxon>Triticeae</taxon>
        <taxon>Triticinae</taxon>
        <taxon>Aegilops</taxon>
    </lineage>
</organism>
<reference evidence="1" key="3">
    <citation type="journal article" date="2017" name="Nature">
        <title>Genome sequence of the progenitor of the wheat D genome Aegilops tauschii.</title>
        <authorList>
            <person name="Luo M.C."/>
            <person name="Gu Y.Q."/>
            <person name="Puiu D."/>
            <person name="Wang H."/>
            <person name="Twardziok S.O."/>
            <person name="Deal K.R."/>
            <person name="Huo N."/>
            <person name="Zhu T."/>
            <person name="Wang L."/>
            <person name="Wang Y."/>
            <person name="McGuire P.E."/>
            <person name="Liu S."/>
            <person name="Long H."/>
            <person name="Ramasamy R.K."/>
            <person name="Rodriguez J.C."/>
            <person name="Van S.L."/>
            <person name="Yuan L."/>
            <person name="Wang Z."/>
            <person name="Xia Z."/>
            <person name="Xiao L."/>
            <person name="Anderson O.D."/>
            <person name="Ouyang S."/>
            <person name="Liang Y."/>
            <person name="Zimin A.V."/>
            <person name="Pertea G."/>
            <person name="Qi P."/>
            <person name="Bennetzen J.L."/>
            <person name="Dai X."/>
            <person name="Dawson M.W."/>
            <person name="Muller H.G."/>
            <person name="Kugler K."/>
            <person name="Rivarola-Duarte L."/>
            <person name="Spannagl M."/>
            <person name="Mayer K.F.X."/>
            <person name="Lu F.H."/>
            <person name="Bevan M.W."/>
            <person name="Leroy P."/>
            <person name="Li P."/>
            <person name="You F.M."/>
            <person name="Sun Q."/>
            <person name="Liu Z."/>
            <person name="Lyons E."/>
            <person name="Wicker T."/>
            <person name="Salzberg S.L."/>
            <person name="Devos K.M."/>
            <person name="Dvorak J."/>
        </authorList>
    </citation>
    <scope>NUCLEOTIDE SEQUENCE [LARGE SCALE GENOMIC DNA]</scope>
    <source>
        <strain evidence="1">cv. AL8/78</strain>
    </source>
</reference>
<reference evidence="2" key="2">
    <citation type="journal article" date="2017" name="Nat. Plants">
        <title>The Aegilops tauschii genome reveals multiple impacts of transposons.</title>
        <authorList>
            <person name="Zhao G."/>
            <person name="Zou C."/>
            <person name="Li K."/>
            <person name="Wang K."/>
            <person name="Li T."/>
            <person name="Gao L."/>
            <person name="Zhang X."/>
            <person name="Wang H."/>
            <person name="Yang Z."/>
            <person name="Liu X."/>
            <person name="Jiang W."/>
            <person name="Mao L."/>
            <person name="Kong X."/>
            <person name="Jiao Y."/>
            <person name="Jia J."/>
        </authorList>
    </citation>
    <scope>NUCLEOTIDE SEQUENCE [LARGE SCALE GENOMIC DNA]</scope>
    <source>
        <strain evidence="2">cv. AL8/78</strain>
    </source>
</reference>
<evidence type="ECO:0000313" key="2">
    <source>
        <dbReference type="Proteomes" id="UP000015105"/>
    </source>
</evidence>
<dbReference type="Proteomes" id="UP000015105">
    <property type="component" value="Chromosome 1D"/>
</dbReference>
<dbReference type="PANTHER" id="PTHR33116:SF87">
    <property type="entry name" value="OS01G0158850 PROTEIN"/>
    <property type="match status" value="1"/>
</dbReference>
<evidence type="ECO:0000313" key="1">
    <source>
        <dbReference type="EnsemblPlants" id="AET1Gv20925200.1"/>
    </source>
</evidence>
<dbReference type="STRING" id="200361.A0A452ZUR8"/>
<reference evidence="1" key="4">
    <citation type="submission" date="2019-03" db="UniProtKB">
        <authorList>
            <consortium name="EnsemblPlants"/>
        </authorList>
    </citation>
    <scope>IDENTIFICATION</scope>
</reference>
<name>A0A452ZUR8_AEGTS</name>
<sequence>LLLLDNFGKATGLRINLEKSSVAPISCGDIDLQDVLHGFGGPVVGFPLRYLGLPITISRVRLVHLQFILDRIRARLVAWKGRLMSIAGRRVL</sequence>
<dbReference type="Gramene" id="AET1Gv20925200.1">
    <property type="protein sequence ID" value="AET1Gv20925200.1"/>
    <property type="gene ID" value="AET1Gv20925200"/>
</dbReference>
<reference evidence="1" key="5">
    <citation type="journal article" date="2021" name="G3 (Bethesda)">
        <title>Aegilops tauschii genome assembly Aet v5.0 features greater sequence contiguity and improved annotation.</title>
        <authorList>
            <person name="Wang L."/>
            <person name="Zhu T."/>
            <person name="Rodriguez J.C."/>
            <person name="Deal K.R."/>
            <person name="Dubcovsky J."/>
            <person name="McGuire P.E."/>
            <person name="Lux T."/>
            <person name="Spannagl M."/>
            <person name="Mayer K.F.X."/>
            <person name="Baldrich P."/>
            <person name="Meyers B.C."/>
            <person name="Huo N."/>
            <person name="Gu Y.Q."/>
            <person name="Zhou H."/>
            <person name="Devos K.M."/>
            <person name="Bennetzen J.L."/>
            <person name="Unver T."/>
            <person name="Budak H."/>
            <person name="Gulick P.J."/>
            <person name="Galiba G."/>
            <person name="Kalapos B."/>
            <person name="Nelson D.R."/>
            <person name="Li P."/>
            <person name="You F.M."/>
            <person name="Luo M.C."/>
            <person name="Dvorak J."/>
        </authorList>
    </citation>
    <scope>NUCLEOTIDE SEQUENCE [LARGE SCALE GENOMIC DNA]</scope>
    <source>
        <strain evidence="1">cv. AL8/78</strain>
    </source>
</reference>